<dbReference type="Proteomes" id="UP000317243">
    <property type="component" value="Unassembled WGS sequence"/>
</dbReference>
<feature type="transmembrane region" description="Helical" evidence="1">
    <location>
        <begin position="30"/>
        <end position="51"/>
    </location>
</feature>
<dbReference type="InterPro" id="IPR016024">
    <property type="entry name" value="ARM-type_fold"/>
</dbReference>
<organism evidence="2 3">
    <name type="scientific">Thalassoglobus neptunius</name>
    <dbReference type="NCBI Taxonomy" id="1938619"/>
    <lineage>
        <taxon>Bacteria</taxon>
        <taxon>Pseudomonadati</taxon>
        <taxon>Planctomycetota</taxon>
        <taxon>Planctomycetia</taxon>
        <taxon>Planctomycetales</taxon>
        <taxon>Planctomycetaceae</taxon>
        <taxon>Thalassoglobus</taxon>
    </lineage>
</organism>
<dbReference type="InterPro" id="IPR011989">
    <property type="entry name" value="ARM-like"/>
</dbReference>
<dbReference type="SMART" id="SM00567">
    <property type="entry name" value="EZ_HEAT"/>
    <property type="match status" value="7"/>
</dbReference>
<dbReference type="Pfam" id="PF13646">
    <property type="entry name" value="HEAT_2"/>
    <property type="match status" value="1"/>
</dbReference>
<name>A0A5C5WNA2_9PLAN</name>
<keyword evidence="1" id="KW-0812">Transmembrane</keyword>
<evidence type="ECO:0000313" key="2">
    <source>
        <dbReference type="EMBL" id="TWT51591.1"/>
    </source>
</evidence>
<dbReference type="SUPFAM" id="SSF48371">
    <property type="entry name" value="ARM repeat"/>
    <property type="match status" value="1"/>
</dbReference>
<dbReference type="OrthoDB" id="272019at2"/>
<evidence type="ECO:0000313" key="3">
    <source>
        <dbReference type="Proteomes" id="UP000317243"/>
    </source>
</evidence>
<keyword evidence="1" id="KW-1133">Transmembrane helix</keyword>
<keyword evidence="1" id="KW-0472">Membrane</keyword>
<evidence type="ECO:0000256" key="1">
    <source>
        <dbReference type="SAM" id="Phobius"/>
    </source>
</evidence>
<proteinExistence type="predicted"/>
<reference evidence="2 3" key="1">
    <citation type="submission" date="2019-02" db="EMBL/GenBank/DDBJ databases">
        <title>Deep-cultivation of Planctomycetes and their phenomic and genomic characterization uncovers novel biology.</title>
        <authorList>
            <person name="Wiegand S."/>
            <person name="Jogler M."/>
            <person name="Boedeker C."/>
            <person name="Pinto D."/>
            <person name="Vollmers J."/>
            <person name="Rivas-Marin E."/>
            <person name="Kohn T."/>
            <person name="Peeters S.H."/>
            <person name="Heuer A."/>
            <person name="Rast P."/>
            <person name="Oberbeckmann S."/>
            <person name="Bunk B."/>
            <person name="Jeske O."/>
            <person name="Meyerdierks A."/>
            <person name="Storesund J.E."/>
            <person name="Kallscheuer N."/>
            <person name="Luecker S."/>
            <person name="Lage O.M."/>
            <person name="Pohl T."/>
            <person name="Merkel B.J."/>
            <person name="Hornburger P."/>
            <person name="Mueller R.-W."/>
            <person name="Bruemmer F."/>
            <person name="Labrenz M."/>
            <person name="Spormann A.M."/>
            <person name="Op Den Camp H."/>
            <person name="Overmann J."/>
            <person name="Amann R."/>
            <person name="Jetten M.S.M."/>
            <person name="Mascher T."/>
            <person name="Medema M.H."/>
            <person name="Devos D.P."/>
            <person name="Kaster A.-K."/>
            <person name="Ovreas L."/>
            <person name="Rohde M."/>
            <person name="Galperin M.Y."/>
            <person name="Jogler C."/>
        </authorList>
    </citation>
    <scope>NUCLEOTIDE SEQUENCE [LARGE SCALE GENOMIC DNA]</scope>
    <source>
        <strain evidence="2 3">KOR42</strain>
    </source>
</reference>
<dbReference type="AlphaFoldDB" id="A0A5C5WNA2"/>
<gene>
    <name evidence="2" type="ORF">KOR42_34790</name>
</gene>
<dbReference type="InterPro" id="IPR004155">
    <property type="entry name" value="PBS_lyase_HEAT"/>
</dbReference>
<dbReference type="EMBL" id="SIHI01000012">
    <property type="protein sequence ID" value="TWT51591.1"/>
    <property type="molecule type" value="Genomic_DNA"/>
</dbReference>
<protein>
    <submittedName>
        <fullName evidence="2">HEAT repeat protein</fullName>
    </submittedName>
</protein>
<dbReference type="PANTHER" id="PTHR12697:SF5">
    <property type="entry name" value="DEOXYHYPUSINE HYDROXYLASE"/>
    <property type="match status" value="1"/>
</dbReference>
<accession>A0A5C5WNA2</accession>
<keyword evidence="3" id="KW-1185">Reference proteome</keyword>
<dbReference type="PANTHER" id="PTHR12697">
    <property type="entry name" value="PBS LYASE HEAT-LIKE PROTEIN"/>
    <property type="match status" value="1"/>
</dbReference>
<comment type="caution">
    <text evidence="2">The sequence shown here is derived from an EMBL/GenBank/DDBJ whole genome shotgun (WGS) entry which is preliminary data.</text>
</comment>
<dbReference type="Gene3D" id="1.25.10.10">
    <property type="entry name" value="Leucine-rich Repeat Variant"/>
    <property type="match status" value="3"/>
</dbReference>
<dbReference type="GO" id="GO:0016491">
    <property type="term" value="F:oxidoreductase activity"/>
    <property type="evidence" value="ECO:0007669"/>
    <property type="project" value="TreeGrafter"/>
</dbReference>
<sequence>MRYENHSLTTPCVQTSGSSNQIRQVTWRDLVLAWCLWVPLAGVFATSAAAVEAAQKSAQQNDGQLTDEQWLDVMKSLDFTTLADRRYVQGMHSIVIDESAPASTRRMAAHTLGRVGEPAAVVIPDLIEIVQNPGENDLVTRLWALKALSLFGIVAEEATPTIAGIVLDETMPFQIRVNAMDALGRVGRQHQQTIPTLLRVLRSQPKSDSTSAKQLRMAVAEALWYLGPDAAVALPDLIQATRAPWSPLRLAAVTTIGEIGPQSEIAISILVDIVLFDEAGEVREAAADAMGNIGQASISALNQLIDDPDPEVQKLAIRAIRNLQSSPVLTTLLEQQFSSENPLTRVLAAEALLLNQPGHEKAIGVLAVELGNEERRVRVTAYSALLKNLGSLDKKRNLLIDHINSPETPAQSRSAAQRLLRKLEMMDANSSEESTF</sequence>